<sequence length="75" mass="7792">MGPQDDAVEAARDALRMLAVGDHPVCGSRELRPGEVADLLDALALALGHLGRAAAFAARTPPGPRRPDDRPPSAD</sequence>
<dbReference type="Proteomes" id="UP001300763">
    <property type="component" value="Unassembled WGS sequence"/>
</dbReference>
<reference evidence="2 3" key="1">
    <citation type="submission" date="2023-02" db="EMBL/GenBank/DDBJ databases">
        <title>Genome sequencing required for Actinomycetospora new species description.</title>
        <authorList>
            <person name="Saimee Y."/>
            <person name="Duangmal K."/>
        </authorList>
    </citation>
    <scope>NUCLEOTIDE SEQUENCE [LARGE SCALE GENOMIC DNA]</scope>
    <source>
        <strain evidence="2 3">DW7H6</strain>
    </source>
</reference>
<protein>
    <submittedName>
        <fullName evidence="2">Uncharacterized protein</fullName>
    </submittedName>
</protein>
<organism evidence="2 3">
    <name type="scientific">Actinomycetospora lemnae</name>
    <dbReference type="NCBI Taxonomy" id="3019891"/>
    <lineage>
        <taxon>Bacteria</taxon>
        <taxon>Bacillati</taxon>
        <taxon>Actinomycetota</taxon>
        <taxon>Actinomycetes</taxon>
        <taxon>Pseudonocardiales</taxon>
        <taxon>Pseudonocardiaceae</taxon>
        <taxon>Actinomycetospora</taxon>
    </lineage>
</organism>
<proteinExistence type="predicted"/>
<evidence type="ECO:0000313" key="3">
    <source>
        <dbReference type="Proteomes" id="UP001300763"/>
    </source>
</evidence>
<gene>
    <name evidence="2" type="ORF">PGB27_12725</name>
</gene>
<comment type="caution">
    <text evidence="2">The sequence shown here is derived from an EMBL/GenBank/DDBJ whole genome shotgun (WGS) entry which is preliminary data.</text>
</comment>
<accession>A0ABT5STV9</accession>
<evidence type="ECO:0000256" key="1">
    <source>
        <dbReference type="SAM" id="MobiDB-lite"/>
    </source>
</evidence>
<feature type="region of interest" description="Disordered" evidence="1">
    <location>
        <begin position="55"/>
        <end position="75"/>
    </location>
</feature>
<dbReference type="RefSeq" id="WP_274200733.1">
    <property type="nucleotide sequence ID" value="NZ_JAQZAO010000005.1"/>
</dbReference>
<keyword evidence="3" id="KW-1185">Reference proteome</keyword>
<name>A0ABT5STV9_9PSEU</name>
<dbReference type="EMBL" id="JAQZAO010000005">
    <property type="protein sequence ID" value="MDD7966204.1"/>
    <property type="molecule type" value="Genomic_DNA"/>
</dbReference>
<feature type="compositionally biased region" description="Basic and acidic residues" evidence="1">
    <location>
        <begin position="65"/>
        <end position="75"/>
    </location>
</feature>
<evidence type="ECO:0000313" key="2">
    <source>
        <dbReference type="EMBL" id="MDD7966204.1"/>
    </source>
</evidence>